<protein>
    <submittedName>
        <fullName evidence="1">Uncharacterized protein</fullName>
    </submittedName>
</protein>
<dbReference type="Proteomes" id="UP000187203">
    <property type="component" value="Unassembled WGS sequence"/>
</dbReference>
<sequence length="51" mass="5673">MAEAFNSQMVELRSSQLDLKTSLETKLESTVSDFNSILQDLHVDALTPATF</sequence>
<reference evidence="2" key="1">
    <citation type="submission" date="2013-09" db="EMBL/GenBank/DDBJ databases">
        <title>Corchorus olitorius genome sequencing.</title>
        <authorList>
            <person name="Alam M."/>
            <person name="Haque M.S."/>
            <person name="Islam M.S."/>
            <person name="Emdad E.M."/>
            <person name="Islam M.M."/>
            <person name="Ahmed B."/>
            <person name="Halim A."/>
            <person name="Hossen Q.M.M."/>
            <person name="Hossain M.Z."/>
            <person name="Ahmed R."/>
            <person name="Khan M.M."/>
            <person name="Islam R."/>
            <person name="Rashid M.M."/>
            <person name="Khan S.A."/>
            <person name="Rahman M.S."/>
            <person name="Alam M."/>
            <person name="Yahiya A.S."/>
            <person name="Khan M.S."/>
            <person name="Azam M.S."/>
            <person name="Haque T."/>
            <person name="Lashkar M.Z.H."/>
            <person name="Akhand A.I."/>
            <person name="Morshed G."/>
            <person name="Roy S."/>
            <person name="Uddin K.S."/>
            <person name="Rabeya T."/>
            <person name="Hossain A.S."/>
            <person name="Chowdhury A."/>
            <person name="Snigdha A.R."/>
            <person name="Mortoza M.S."/>
            <person name="Matin S.A."/>
            <person name="Hoque S.M.E."/>
            <person name="Islam M.K."/>
            <person name="Roy D.K."/>
            <person name="Haider R."/>
            <person name="Moosa M.M."/>
            <person name="Elias S.M."/>
            <person name="Hasan A.M."/>
            <person name="Jahan S."/>
            <person name="Shafiuddin M."/>
            <person name="Mahmood N."/>
            <person name="Shommy N.S."/>
        </authorList>
    </citation>
    <scope>NUCLEOTIDE SEQUENCE [LARGE SCALE GENOMIC DNA]</scope>
    <source>
        <strain evidence="2">cv. O-4</strain>
    </source>
</reference>
<evidence type="ECO:0000313" key="1">
    <source>
        <dbReference type="EMBL" id="OMO77987.1"/>
    </source>
</evidence>
<proteinExistence type="predicted"/>
<dbReference type="EMBL" id="AWUE01018842">
    <property type="protein sequence ID" value="OMO77987.1"/>
    <property type="molecule type" value="Genomic_DNA"/>
</dbReference>
<keyword evidence="2" id="KW-1185">Reference proteome</keyword>
<organism evidence="1 2">
    <name type="scientific">Corchorus olitorius</name>
    <dbReference type="NCBI Taxonomy" id="93759"/>
    <lineage>
        <taxon>Eukaryota</taxon>
        <taxon>Viridiplantae</taxon>
        <taxon>Streptophyta</taxon>
        <taxon>Embryophyta</taxon>
        <taxon>Tracheophyta</taxon>
        <taxon>Spermatophyta</taxon>
        <taxon>Magnoliopsida</taxon>
        <taxon>eudicotyledons</taxon>
        <taxon>Gunneridae</taxon>
        <taxon>Pentapetalae</taxon>
        <taxon>rosids</taxon>
        <taxon>malvids</taxon>
        <taxon>Malvales</taxon>
        <taxon>Malvaceae</taxon>
        <taxon>Grewioideae</taxon>
        <taxon>Apeibeae</taxon>
        <taxon>Corchorus</taxon>
    </lineage>
</organism>
<comment type="caution">
    <text evidence="1">The sequence shown here is derived from an EMBL/GenBank/DDBJ whole genome shotgun (WGS) entry which is preliminary data.</text>
</comment>
<gene>
    <name evidence="1" type="ORF">COLO4_24900</name>
</gene>
<name>A0A1R3I5X5_9ROSI</name>
<dbReference type="AlphaFoldDB" id="A0A1R3I5X5"/>
<accession>A0A1R3I5X5</accession>
<evidence type="ECO:0000313" key="2">
    <source>
        <dbReference type="Proteomes" id="UP000187203"/>
    </source>
</evidence>